<comment type="pathway">
    <text evidence="1 9">Cell wall biogenesis; peptidoglycan biosynthesis.</text>
</comment>
<keyword evidence="7 9" id="KW-0573">Peptidoglycan synthesis</keyword>
<evidence type="ECO:0000313" key="12">
    <source>
        <dbReference type="EMBL" id="GLQ17714.1"/>
    </source>
</evidence>
<evidence type="ECO:0000256" key="6">
    <source>
        <dbReference type="ARBA" id="ARBA00022960"/>
    </source>
</evidence>
<dbReference type="Proteomes" id="UP001161405">
    <property type="component" value="Unassembled WGS sequence"/>
</dbReference>
<keyword evidence="8 9" id="KW-0961">Cell wall biogenesis/degradation</keyword>
<keyword evidence="13" id="KW-1185">Reference proteome</keyword>
<feature type="active site" description="Nucleophile" evidence="9">
    <location>
        <position position="190"/>
    </location>
</feature>
<feature type="domain" description="L,D-TPase catalytic" evidence="11">
    <location>
        <begin position="85"/>
        <end position="214"/>
    </location>
</feature>
<feature type="signal peptide" evidence="10">
    <location>
        <begin position="1"/>
        <end position="25"/>
    </location>
</feature>
<protein>
    <recommendedName>
        <fullName evidence="11">L,D-TPase catalytic domain-containing protein</fullName>
    </recommendedName>
</protein>
<dbReference type="SUPFAM" id="SSF141523">
    <property type="entry name" value="L,D-transpeptidase catalytic domain-like"/>
    <property type="match status" value="1"/>
</dbReference>
<reference evidence="12" key="2">
    <citation type="submission" date="2023-01" db="EMBL/GenBank/DDBJ databases">
        <title>Draft genome sequence of Maritalea porphyrae strain NBRC 107169.</title>
        <authorList>
            <person name="Sun Q."/>
            <person name="Mori K."/>
        </authorList>
    </citation>
    <scope>NUCLEOTIDE SEQUENCE</scope>
    <source>
        <strain evidence="12">NBRC 107169</strain>
    </source>
</reference>
<evidence type="ECO:0000256" key="3">
    <source>
        <dbReference type="ARBA" id="ARBA00022676"/>
    </source>
</evidence>
<evidence type="ECO:0000256" key="8">
    <source>
        <dbReference type="ARBA" id="ARBA00023316"/>
    </source>
</evidence>
<evidence type="ECO:0000256" key="9">
    <source>
        <dbReference type="PROSITE-ProRule" id="PRU01373"/>
    </source>
</evidence>
<keyword evidence="3" id="KW-0328">Glycosyltransferase</keyword>
<keyword evidence="6 9" id="KW-0133">Cell shape</keyword>
<dbReference type="PROSITE" id="PS52029">
    <property type="entry name" value="LD_TPASE"/>
    <property type="match status" value="1"/>
</dbReference>
<dbReference type="CDD" id="cd16913">
    <property type="entry name" value="YkuD_like"/>
    <property type="match status" value="1"/>
</dbReference>
<comment type="similarity">
    <text evidence="2">Belongs to the YkuD family.</text>
</comment>
<dbReference type="Pfam" id="PF03734">
    <property type="entry name" value="YkuD"/>
    <property type="match status" value="1"/>
</dbReference>
<keyword evidence="10" id="KW-0732">Signal</keyword>
<evidence type="ECO:0000256" key="4">
    <source>
        <dbReference type="ARBA" id="ARBA00022679"/>
    </source>
</evidence>
<keyword evidence="4" id="KW-0808">Transferase</keyword>
<evidence type="ECO:0000313" key="13">
    <source>
        <dbReference type="Proteomes" id="UP001161405"/>
    </source>
</evidence>
<feature type="active site" description="Proton donor/acceptor" evidence="9">
    <location>
        <position position="174"/>
    </location>
</feature>
<dbReference type="RefSeq" id="WP_284364070.1">
    <property type="nucleotide sequence ID" value="NZ_BSNI01000002.1"/>
</dbReference>
<dbReference type="EMBL" id="BSNI01000002">
    <property type="protein sequence ID" value="GLQ17714.1"/>
    <property type="molecule type" value="Genomic_DNA"/>
</dbReference>
<dbReference type="PANTHER" id="PTHR30582:SF24">
    <property type="entry name" value="L,D-TRANSPEPTIDASE ERFK_SRFK-RELATED"/>
    <property type="match status" value="1"/>
</dbReference>
<comment type="caution">
    <text evidence="12">The sequence shown here is derived from an EMBL/GenBank/DDBJ whole genome shotgun (WGS) entry which is preliminary data.</text>
</comment>
<feature type="chain" id="PRO_5047439796" description="L,D-TPase catalytic domain-containing protein" evidence="10">
    <location>
        <begin position="26"/>
        <end position="214"/>
    </location>
</feature>
<dbReference type="PANTHER" id="PTHR30582">
    <property type="entry name" value="L,D-TRANSPEPTIDASE"/>
    <property type="match status" value="1"/>
</dbReference>
<dbReference type="InterPro" id="IPR005490">
    <property type="entry name" value="LD_TPept_cat_dom"/>
</dbReference>
<organism evidence="12 13">
    <name type="scientific">Maritalea porphyrae</name>
    <dbReference type="NCBI Taxonomy" id="880732"/>
    <lineage>
        <taxon>Bacteria</taxon>
        <taxon>Pseudomonadati</taxon>
        <taxon>Pseudomonadota</taxon>
        <taxon>Alphaproteobacteria</taxon>
        <taxon>Hyphomicrobiales</taxon>
        <taxon>Devosiaceae</taxon>
        <taxon>Maritalea</taxon>
    </lineage>
</organism>
<evidence type="ECO:0000256" key="1">
    <source>
        <dbReference type="ARBA" id="ARBA00004752"/>
    </source>
</evidence>
<dbReference type="InterPro" id="IPR050979">
    <property type="entry name" value="LD-transpeptidase"/>
</dbReference>
<evidence type="ECO:0000256" key="10">
    <source>
        <dbReference type="SAM" id="SignalP"/>
    </source>
</evidence>
<dbReference type="InterPro" id="IPR038063">
    <property type="entry name" value="Transpep_catalytic_dom"/>
</dbReference>
<accession>A0ABQ5UTL8</accession>
<evidence type="ECO:0000256" key="5">
    <source>
        <dbReference type="ARBA" id="ARBA00022801"/>
    </source>
</evidence>
<reference evidence="12" key="1">
    <citation type="journal article" date="2014" name="Int. J. Syst. Evol. Microbiol.">
        <title>Complete genome of a new Firmicutes species belonging to the dominant human colonic microbiota ('Ruminococcus bicirculans') reveals two chromosomes and a selective capacity to utilize plant glucans.</title>
        <authorList>
            <consortium name="NISC Comparative Sequencing Program"/>
            <person name="Wegmann U."/>
            <person name="Louis P."/>
            <person name="Goesmann A."/>
            <person name="Henrissat B."/>
            <person name="Duncan S.H."/>
            <person name="Flint H.J."/>
        </authorList>
    </citation>
    <scope>NUCLEOTIDE SEQUENCE</scope>
    <source>
        <strain evidence="12">NBRC 107169</strain>
    </source>
</reference>
<proteinExistence type="inferred from homology"/>
<sequence length="214" mass="23712">MRISLKIFVLAFGAFALLFGTGAFADGGLVKTKNRFGQTIYVLPPAGMSIAKGEPKHKLQVKNPYGQHPDLLRQVVTYNSEYSAGTVVVDTNARFLYLVMSGNRAMRYGIGVARSGFEWSGTHKITAKREWPGWTPPAEMRQREPHLPAYMPGGIDNPLGARALYIGNTLYRLHGTTQPWSIGKKVSSGCIRLTNEDIKDLYTRVRIGTRVVVI</sequence>
<evidence type="ECO:0000256" key="7">
    <source>
        <dbReference type="ARBA" id="ARBA00022984"/>
    </source>
</evidence>
<keyword evidence="5" id="KW-0378">Hydrolase</keyword>
<name>A0ABQ5UTL8_9HYPH</name>
<gene>
    <name evidence="12" type="ORF">GCM10007879_19630</name>
</gene>
<evidence type="ECO:0000259" key="11">
    <source>
        <dbReference type="PROSITE" id="PS52029"/>
    </source>
</evidence>
<evidence type="ECO:0000256" key="2">
    <source>
        <dbReference type="ARBA" id="ARBA00005992"/>
    </source>
</evidence>
<dbReference type="Gene3D" id="2.40.440.10">
    <property type="entry name" value="L,D-transpeptidase catalytic domain-like"/>
    <property type="match status" value="1"/>
</dbReference>